<dbReference type="Proteomes" id="UP000028524">
    <property type="component" value="Unassembled WGS sequence"/>
</dbReference>
<keyword evidence="3" id="KW-1185">Reference proteome</keyword>
<name>A0A084QHC6_STAC4</name>
<evidence type="ECO:0000313" key="2">
    <source>
        <dbReference type="EMBL" id="KFA63361.1"/>
    </source>
</evidence>
<dbReference type="EMBL" id="KL660741">
    <property type="protein sequence ID" value="KFA63361.1"/>
    <property type="molecule type" value="Genomic_DNA"/>
</dbReference>
<sequence length="117" mass="12818">MIKKLSLTRLHTRLGAESPRSSPLTKPLPTPHRHTSSTTQQSPTVHKTAKSETTPSSVGKNPSSAKTKTVAQLDEELRLRLEQMSGGQAGVEYENGVAAGLKTEVKRNMFRVINMPR</sequence>
<dbReference type="InParanoid" id="A0A084QHC6"/>
<reference evidence="2 3" key="1">
    <citation type="journal article" date="2014" name="BMC Genomics">
        <title>Comparative genome sequencing reveals chemotype-specific gene clusters in the toxigenic black mold Stachybotrys.</title>
        <authorList>
            <person name="Semeiks J."/>
            <person name="Borek D."/>
            <person name="Otwinowski Z."/>
            <person name="Grishin N.V."/>
        </authorList>
    </citation>
    <scope>NUCLEOTIDE SEQUENCE [LARGE SCALE GENOMIC DNA]</scope>
    <source>
        <strain evidence="2 3">IBT 40285</strain>
    </source>
</reference>
<dbReference type="HOGENOM" id="CLU_150823_0_0_1"/>
<proteinExistence type="predicted"/>
<evidence type="ECO:0000313" key="3">
    <source>
        <dbReference type="Proteomes" id="UP000028524"/>
    </source>
</evidence>
<protein>
    <submittedName>
        <fullName evidence="2">Uncharacterized protein</fullName>
    </submittedName>
</protein>
<feature type="compositionally biased region" description="Polar residues" evidence="1">
    <location>
        <begin position="36"/>
        <end position="70"/>
    </location>
</feature>
<organism evidence="2 3">
    <name type="scientific">Stachybotrys chlorohalonatus (strain IBT 40285)</name>
    <dbReference type="NCBI Taxonomy" id="1283841"/>
    <lineage>
        <taxon>Eukaryota</taxon>
        <taxon>Fungi</taxon>
        <taxon>Dikarya</taxon>
        <taxon>Ascomycota</taxon>
        <taxon>Pezizomycotina</taxon>
        <taxon>Sordariomycetes</taxon>
        <taxon>Hypocreomycetidae</taxon>
        <taxon>Hypocreales</taxon>
        <taxon>Stachybotryaceae</taxon>
        <taxon>Stachybotrys</taxon>
    </lineage>
</organism>
<evidence type="ECO:0000256" key="1">
    <source>
        <dbReference type="SAM" id="MobiDB-lite"/>
    </source>
</evidence>
<dbReference type="OrthoDB" id="5143100at2759"/>
<accession>A0A084QHC6</accession>
<feature type="region of interest" description="Disordered" evidence="1">
    <location>
        <begin position="1"/>
        <end position="70"/>
    </location>
</feature>
<dbReference type="AlphaFoldDB" id="A0A084QHC6"/>
<dbReference type="OMA" id="IGIMISQ"/>
<gene>
    <name evidence="2" type="ORF">S40285_01861</name>
</gene>